<dbReference type="EMBL" id="LVLJ01000519">
    <property type="protein sequence ID" value="OAE33787.1"/>
    <property type="molecule type" value="Genomic_DNA"/>
</dbReference>
<evidence type="ECO:0000313" key="3">
    <source>
        <dbReference type="Proteomes" id="UP000077202"/>
    </source>
</evidence>
<proteinExistence type="predicted"/>
<dbReference type="Proteomes" id="UP000077202">
    <property type="component" value="Unassembled WGS sequence"/>
</dbReference>
<evidence type="ECO:0000313" key="2">
    <source>
        <dbReference type="EMBL" id="OAE33787.1"/>
    </source>
</evidence>
<keyword evidence="1" id="KW-0175">Coiled coil</keyword>
<evidence type="ECO:0000256" key="1">
    <source>
        <dbReference type="SAM" id="Coils"/>
    </source>
</evidence>
<comment type="caution">
    <text evidence="2">The sequence shown here is derived from an EMBL/GenBank/DDBJ whole genome shotgun (WGS) entry which is preliminary data.</text>
</comment>
<organism evidence="2 3">
    <name type="scientific">Marchantia polymorpha subsp. ruderalis</name>
    <dbReference type="NCBI Taxonomy" id="1480154"/>
    <lineage>
        <taxon>Eukaryota</taxon>
        <taxon>Viridiplantae</taxon>
        <taxon>Streptophyta</taxon>
        <taxon>Embryophyta</taxon>
        <taxon>Marchantiophyta</taxon>
        <taxon>Marchantiopsida</taxon>
        <taxon>Marchantiidae</taxon>
        <taxon>Marchantiales</taxon>
        <taxon>Marchantiaceae</taxon>
        <taxon>Marchantia</taxon>
    </lineage>
</organism>
<keyword evidence="3" id="KW-1185">Reference proteome</keyword>
<dbReference type="AlphaFoldDB" id="A0A176WKV3"/>
<accession>A0A176WKV3</accession>
<dbReference type="PANTHER" id="PTHR47477:SF8">
    <property type="entry name" value="TNF RECEPTOR-ASSOCIATED FACTOR HOMOLOG 1A"/>
    <property type="match status" value="1"/>
</dbReference>
<feature type="coiled-coil region" evidence="1">
    <location>
        <begin position="35"/>
        <end position="70"/>
    </location>
</feature>
<name>A0A176WKV3_MARPO</name>
<reference evidence="2" key="1">
    <citation type="submission" date="2016-03" db="EMBL/GenBank/DDBJ databases">
        <title>Mechanisms controlling the formation of the plant cell surface in tip-growing cells are functionally conserved among land plants.</title>
        <authorList>
            <person name="Honkanen S."/>
            <person name="Jones V.A."/>
            <person name="Morieri G."/>
            <person name="Champion C."/>
            <person name="Hetherington A.J."/>
            <person name="Kelly S."/>
            <person name="Saint-Marcoux D."/>
            <person name="Proust H."/>
            <person name="Prescott H."/>
            <person name="Dolan L."/>
        </authorList>
    </citation>
    <scope>NUCLEOTIDE SEQUENCE [LARGE SCALE GENOMIC DNA]</scope>
    <source>
        <tissue evidence="2">Whole gametophyte</tissue>
    </source>
</reference>
<dbReference type="InterPro" id="IPR055327">
    <property type="entry name" value="TRAF1A/B"/>
</dbReference>
<protein>
    <submittedName>
        <fullName evidence="2">Uncharacterized protein</fullName>
    </submittedName>
</protein>
<sequence>MVVLAHLYTNHVEVAYMEAVALKRQEELIREDEAVVQVETELQAKQETIEKEKRSKKKQAKRRCKDLAAKANGLLRGVRPLDESSGEEPDLPSIVAAKANDLLRGVRSLDESSGEGPNHACKD</sequence>
<gene>
    <name evidence="2" type="ORF">AXG93_2337s1020</name>
</gene>
<dbReference type="PANTHER" id="PTHR47477">
    <property type="entry name" value="TNF RECEPTOR-ASSOCIATED FACTOR HOMOLOG 1A"/>
    <property type="match status" value="1"/>
</dbReference>